<keyword evidence="9" id="KW-0675">Receptor</keyword>
<accession>A0A7R9EI21</accession>
<evidence type="ECO:0000256" key="3">
    <source>
        <dbReference type="ARBA" id="ARBA00022536"/>
    </source>
</evidence>
<evidence type="ECO:0000256" key="4">
    <source>
        <dbReference type="ARBA" id="ARBA00022692"/>
    </source>
</evidence>
<keyword evidence="6" id="KW-1133">Transmembrane helix</keyword>
<keyword evidence="7" id="KW-0472">Membrane</keyword>
<feature type="disulfide bond" evidence="11">
    <location>
        <begin position="57"/>
        <end position="69"/>
    </location>
</feature>
<comment type="caution">
    <text evidence="11">Lacks conserved residue(s) required for the propagation of feature annotation.</text>
</comment>
<dbReference type="FunFam" id="4.10.400.10:FF:000006">
    <property type="entry name" value="Putative low-density lipoprotein receptor"/>
    <property type="match status" value="1"/>
</dbReference>
<comment type="subcellular location">
    <subcellularLocation>
        <location evidence="1">Cell membrane</location>
        <topology evidence="1">Single-pass type I membrane protein</topology>
    </subcellularLocation>
</comment>
<evidence type="ECO:0000256" key="5">
    <source>
        <dbReference type="ARBA" id="ARBA00022737"/>
    </source>
</evidence>
<keyword evidence="2" id="KW-1003">Cell membrane</keyword>
<dbReference type="SUPFAM" id="SSF57424">
    <property type="entry name" value="LDL receptor-like module"/>
    <property type="match status" value="2"/>
</dbReference>
<dbReference type="PRINTS" id="PR00261">
    <property type="entry name" value="LDLRECEPTOR"/>
</dbReference>
<evidence type="ECO:0000256" key="11">
    <source>
        <dbReference type="PROSITE-ProRule" id="PRU00124"/>
    </source>
</evidence>
<evidence type="ECO:0000256" key="1">
    <source>
        <dbReference type="ARBA" id="ARBA00004251"/>
    </source>
</evidence>
<reference evidence="12" key="1">
    <citation type="submission" date="2020-11" db="EMBL/GenBank/DDBJ databases">
        <authorList>
            <person name="Tran Van P."/>
        </authorList>
    </citation>
    <scope>NUCLEOTIDE SEQUENCE</scope>
</reference>
<dbReference type="CDD" id="cd00112">
    <property type="entry name" value="LDLa"/>
    <property type="match status" value="2"/>
</dbReference>
<dbReference type="GO" id="GO:0005886">
    <property type="term" value="C:plasma membrane"/>
    <property type="evidence" value="ECO:0007669"/>
    <property type="project" value="UniProtKB-SubCell"/>
</dbReference>
<organism evidence="12">
    <name type="scientific">Timema monikensis</name>
    <dbReference type="NCBI Taxonomy" id="170555"/>
    <lineage>
        <taxon>Eukaryota</taxon>
        <taxon>Metazoa</taxon>
        <taxon>Ecdysozoa</taxon>
        <taxon>Arthropoda</taxon>
        <taxon>Hexapoda</taxon>
        <taxon>Insecta</taxon>
        <taxon>Pterygota</taxon>
        <taxon>Neoptera</taxon>
        <taxon>Polyneoptera</taxon>
        <taxon>Phasmatodea</taxon>
        <taxon>Timematodea</taxon>
        <taxon>Timematoidea</taxon>
        <taxon>Timematidae</taxon>
        <taxon>Timema</taxon>
    </lineage>
</organism>
<feature type="disulfide bond" evidence="11">
    <location>
        <begin position="64"/>
        <end position="82"/>
    </location>
</feature>
<keyword evidence="8 11" id="KW-1015">Disulfide bond</keyword>
<evidence type="ECO:0000313" key="12">
    <source>
        <dbReference type="EMBL" id="CAD7433292.1"/>
    </source>
</evidence>
<evidence type="ECO:0000256" key="2">
    <source>
        <dbReference type="ARBA" id="ARBA00022475"/>
    </source>
</evidence>
<dbReference type="EMBL" id="OB796303">
    <property type="protein sequence ID" value="CAD7433292.1"/>
    <property type="molecule type" value="Genomic_DNA"/>
</dbReference>
<dbReference type="GO" id="GO:0043235">
    <property type="term" value="C:receptor complex"/>
    <property type="evidence" value="ECO:0007669"/>
    <property type="project" value="TreeGrafter"/>
</dbReference>
<evidence type="ECO:0000256" key="7">
    <source>
        <dbReference type="ARBA" id="ARBA00023136"/>
    </source>
</evidence>
<keyword evidence="4" id="KW-0812">Transmembrane</keyword>
<keyword evidence="5" id="KW-0677">Repeat</keyword>
<evidence type="ECO:0000256" key="9">
    <source>
        <dbReference type="ARBA" id="ARBA00023170"/>
    </source>
</evidence>
<dbReference type="PROSITE" id="PS50068">
    <property type="entry name" value="LDLRA_2"/>
    <property type="match status" value="2"/>
</dbReference>
<feature type="disulfide bond" evidence="11">
    <location>
        <begin position="76"/>
        <end position="91"/>
    </location>
</feature>
<evidence type="ECO:0000256" key="6">
    <source>
        <dbReference type="ARBA" id="ARBA00022989"/>
    </source>
</evidence>
<name>A0A7R9EI21_9NEOP</name>
<dbReference type="Gene3D" id="4.10.400.10">
    <property type="entry name" value="Low-density Lipoprotein Receptor"/>
    <property type="match status" value="2"/>
</dbReference>
<dbReference type="InterPro" id="IPR051221">
    <property type="entry name" value="LDLR-related"/>
</dbReference>
<dbReference type="AlphaFoldDB" id="A0A7R9EI21"/>
<dbReference type="InterPro" id="IPR036055">
    <property type="entry name" value="LDL_receptor-like_sf"/>
</dbReference>
<dbReference type="PANTHER" id="PTHR22722">
    <property type="entry name" value="LOW-DENSITY LIPOPROTEIN RECEPTOR-RELATED PROTEIN 2-RELATED"/>
    <property type="match status" value="1"/>
</dbReference>
<keyword evidence="10" id="KW-0325">Glycoprotein</keyword>
<dbReference type="Pfam" id="PF00057">
    <property type="entry name" value="Ldl_recept_a"/>
    <property type="match status" value="2"/>
</dbReference>
<dbReference type="InterPro" id="IPR023415">
    <property type="entry name" value="LDLR_class-A_CS"/>
</dbReference>
<sequence length="95" mass="10806">MGCGEDPGQDDGQCLMAERQVRCPRTRKCIKEEWLCDGEDDCGDFSDETHCGYNLNCTADEFQCENGLCVRNSWRCDGDNDCKDFSDELNCTRKT</sequence>
<keyword evidence="3" id="KW-0245">EGF-like domain</keyword>
<dbReference type="SMART" id="SM00192">
    <property type="entry name" value="LDLa"/>
    <property type="match status" value="2"/>
</dbReference>
<proteinExistence type="predicted"/>
<gene>
    <name evidence="12" type="ORF">TMSB3V08_LOCUS9972</name>
</gene>
<protein>
    <submittedName>
        <fullName evidence="12">Uncharacterized protein</fullName>
    </submittedName>
</protein>
<dbReference type="PROSITE" id="PS01209">
    <property type="entry name" value="LDLRA_1"/>
    <property type="match status" value="1"/>
</dbReference>
<evidence type="ECO:0000256" key="8">
    <source>
        <dbReference type="ARBA" id="ARBA00023157"/>
    </source>
</evidence>
<feature type="disulfide bond" evidence="11">
    <location>
        <begin position="36"/>
        <end position="51"/>
    </location>
</feature>
<evidence type="ECO:0000256" key="10">
    <source>
        <dbReference type="ARBA" id="ARBA00023180"/>
    </source>
</evidence>
<dbReference type="InterPro" id="IPR002172">
    <property type="entry name" value="LDrepeatLR_classA_rpt"/>
</dbReference>